<feature type="binding site" evidence="5">
    <location>
        <position position="82"/>
    </location>
    <ligand>
        <name>FAD</name>
        <dbReference type="ChEBI" id="CHEBI:57692"/>
    </ligand>
</feature>
<comment type="cofactor">
    <cofactor evidence="1 5">
        <name>FAD</name>
        <dbReference type="ChEBI" id="CHEBI:57692"/>
    </cofactor>
</comment>
<keyword evidence="9" id="KW-0560">Oxidoreductase</keyword>
<dbReference type="RefSeq" id="WP_055663139.1">
    <property type="nucleotide sequence ID" value="NZ_CYPR01000097.1"/>
</dbReference>
<accession>A0A0M7BAM4</accession>
<dbReference type="Gene3D" id="3.30.560.10">
    <property type="entry name" value="Glucose Oxidase, domain 3"/>
    <property type="match status" value="1"/>
</dbReference>
<dbReference type="AlphaFoldDB" id="A0A0M7BAM4"/>
<keyword evidence="3 6" id="KW-0285">Flavoprotein</keyword>
<dbReference type="Proteomes" id="UP000049455">
    <property type="component" value="Unassembled WGS sequence"/>
</dbReference>
<dbReference type="EMBL" id="CYPR01000097">
    <property type="protein sequence ID" value="CUH38872.1"/>
    <property type="molecule type" value="Genomic_DNA"/>
</dbReference>
<feature type="domain" description="Glucose-methanol-choline oxidoreductase N-terminal" evidence="8">
    <location>
        <begin position="246"/>
        <end position="260"/>
    </location>
</feature>
<name>A0A0M7BAM4_9RHOB</name>
<evidence type="ECO:0000256" key="2">
    <source>
        <dbReference type="ARBA" id="ARBA00010790"/>
    </source>
</evidence>
<evidence type="ECO:0000256" key="3">
    <source>
        <dbReference type="ARBA" id="ARBA00022630"/>
    </source>
</evidence>
<dbReference type="Pfam" id="PF00732">
    <property type="entry name" value="GMC_oxred_N"/>
    <property type="match status" value="1"/>
</dbReference>
<dbReference type="SUPFAM" id="SSF51905">
    <property type="entry name" value="FAD/NAD(P)-binding domain"/>
    <property type="match status" value="1"/>
</dbReference>
<dbReference type="PIRSF" id="PIRSF000137">
    <property type="entry name" value="Alcohol_oxidase"/>
    <property type="match status" value="1"/>
</dbReference>
<sequence length="520" mass="55502">MQVDYVIAGGGTAGCVMAARLSEDPGVTVLLLEAGARGRNPLLQVPAGLAEALGNRVADWDFSTVAQQALNGRRLRWPRGRVLGGSSGINAMCYARADLSDYDAWGHGWSGAEALHLFKAAETHSEGRSQWHGDAGPLRVTRPVWHHPATARFLEAGVQAGHRPVVDFAAPDHDGIGRFDTTTHRGLRCSVARAYLSRAVLARPNLNVRTGAQVARILFDGSRAAGVVLVDGTEITAVREVILSAGAVKTPQMLMLSGVGPASHLREHGIGLVRDVPGVGANLQDHLDIGCMILTRPGSAIGYAPGFIAQALAAPWAWLRGRTGLLASNLAEGCGFARSRPDLSKPDIQFHFLPALGENHGQTRNWGRTGVSLHACALYPKSRGTIRLASSDPEAKPVIDPRYLSVEADILPLIAGARMAAEILSQAAFDDIRLRWHRPEAVPETDAEWEAEIRARAETIYHPVGTAAIGDVTDGEGRVVGLEGLRVVDASLMPLIVGGNTNAPVVMMAERIARRMRAVR</sequence>
<dbReference type="SUPFAM" id="SSF54373">
    <property type="entry name" value="FAD-linked reductases, C-terminal domain"/>
    <property type="match status" value="1"/>
</dbReference>
<evidence type="ECO:0000256" key="5">
    <source>
        <dbReference type="PIRSR" id="PIRSR000137-2"/>
    </source>
</evidence>
<comment type="similarity">
    <text evidence="2 6">Belongs to the GMC oxidoreductase family.</text>
</comment>
<dbReference type="EC" id="1.1.99.-" evidence="9"/>
<evidence type="ECO:0000259" key="7">
    <source>
        <dbReference type="PROSITE" id="PS00623"/>
    </source>
</evidence>
<dbReference type="PROSITE" id="PS00623">
    <property type="entry name" value="GMC_OXRED_1"/>
    <property type="match status" value="1"/>
</dbReference>
<keyword evidence="4 5" id="KW-0274">FAD</keyword>
<evidence type="ECO:0000259" key="8">
    <source>
        <dbReference type="PROSITE" id="PS00624"/>
    </source>
</evidence>
<dbReference type="InterPro" id="IPR036188">
    <property type="entry name" value="FAD/NAD-bd_sf"/>
</dbReference>
<dbReference type="InterPro" id="IPR000172">
    <property type="entry name" value="GMC_OxRdtase_N"/>
</dbReference>
<evidence type="ECO:0000313" key="10">
    <source>
        <dbReference type="Proteomes" id="UP000049455"/>
    </source>
</evidence>
<dbReference type="Gene3D" id="3.50.50.60">
    <property type="entry name" value="FAD/NAD(P)-binding domain"/>
    <property type="match status" value="1"/>
</dbReference>
<dbReference type="PANTHER" id="PTHR11552">
    <property type="entry name" value="GLUCOSE-METHANOL-CHOLINE GMC OXIDOREDUCTASE"/>
    <property type="match status" value="1"/>
</dbReference>
<reference evidence="9 10" key="1">
    <citation type="submission" date="2015-09" db="EMBL/GenBank/DDBJ databases">
        <authorList>
            <person name="Jackson K.R."/>
            <person name="Lunt B.L."/>
            <person name="Fisher J.N.B."/>
            <person name="Gardner A.V."/>
            <person name="Bailey M.E."/>
            <person name="Deus L.M."/>
            <person name="Earl A.S."/>
            <person name="Gibby P.D."/>
            <person name="Hartmann K.A."/>
            <person name="Liu J.E."/>
            <person name="Manci A.M."/>
            <person name="Nielsen D.A."/>
            <person name="Solomon M.B."/>
            <person name="Breakwell D.P."/>
            <person name="Burnett S.H."/>
            <person name="Grose J.H."/>
        </authorList>
    </citation>
    <scope>NUCLEOTIDE SEQUENCE [LARGE SCALE GENOMIC DNA]</scope>
    <source>
        <strain evidence="9 10">CECT 7799</strain>
    </source>
</reference>
<evidence type="ECO:0000256" key="4">
    <source>
        <dbReference type="ARBA" id="ARBA00022827"/>
    </source>
</evidence>
<dbReference type="STRING" id="313367.JSE7799_01590"/>
<feature type="domain" description="Glucose-methanol-choline oxidoreductase N-terminal" evidence="7">
    <location>
        <begin position="80"/>
        <end position="103"/>
    </location>
</feature>
<organism evidence="9 10">
    <name type="scientific">Jannaschia seosinensis</name>
    <dbReference type="NCBI Taxonomy" id="313367"/>
    <lineage>
        <taxon>Bacteria</taxon>
        <taxon>Pseudomonadati</taxon>
        <taxon>Pseudomonadota</taxon>
        <taxon>Alphaproteobacteria</taxon>
        <taxon>Rhodobacterales</taxon>
        <taxon>Roseobacteraceae</taxon>
        <taxon>Jannaschia</taxon>
    </lineage>
</organism>
<dbReference type="InterPro" id="IPR012132">
    <property type="entry name" value="GMC_OxRdtase"/>
</dbReference>
<dbReference type="OrthoDB" id="9785276at2"/>
<dbReference type="InterPro" id="IPR007867">
    <property type="entry name" value="GMC_OxRtase_C"/>
</dbReference>
<keyword evidence="10" id="KW-1185">Reference proteome</keyword>
<dbReference type="GO" id="GO:0008812">
    <property type="term" value="F:choline dehydrogenase activity"/>
    <property type="evidence" value="ECO:0007669"/>
    <property type="project" value="TreeGrafter"/>
</dbReference>
<dbReference type="PANTHER" id="PTHR11552:SF147">
    <property type="entry name" value="CHOLINE DEHYDROGENASE, MITOCHONDRIAL"/>
    <property type="match status" value="1"/>
</dbReference>
<dbReference type="PROSITE" id="PS00624">
    <property type="entry name" value="GMC_OXRED_2"/>
    <property type="match status" value="1"/>
</dbReference>
<dbReference type="GO" id="GO:0019285">
    <property type="term" value="P:glycine betaine biosynthetic process from choline"/>
    <property type="evidence" value="ECO:0007669"/>
    <property type="project" value="TreeGrafter"/>
</dbReference>
<protein>
    <submittedName>
        <fullName evidence="9">Alcohol dehydrogenase [acceptor]</fullName>
        <ecNumber evidence="9">1.1.99.-</ecNumber>
    </submittedName>
</protein>
<dbReference type="GO" id="GO:0016020">
    <property type="term" value="C:membrane"/>
    <property type="evidence" value="ECO:0007669"/>
    <property type="project" value="TreeGrafter"/>
</dbReference>
<dbReference type="GO" id="GO:0050660">
    <property type="term" value="F:flavin adenine dinucleotide binding"/>
    <property type="evidence" value="ECO:0007669"/>
    <property type="project" value="InterPro"/>
</dbReference>
<evidence type="ECO:0000313" key="9">
    <source>
        <dbReference type="EMBL" id="CUH38872.1"/>
    </source>
</evidence>
<evidence type="ECO:0000256" key="1">
    <source>
        <dbReference type="ARBA" id="ARBA00001974"/>
    </source>
</evidence>
<feature type="binding site" evidence="5">
    <location>
        <position position="214"/>
    </location>
    <ligand>
        <name>FAD</name>
        <dbReference type="ChEBI" id="CHEBI:57692"/>
    </ligand>
</feature>
<gene>
    <name evidence="9" type="primary">alkJ</name>
    <name evidence="9" type="ORF">JSE7799_01590</name>
</gene>
<proteinExistence type="inferred from homology"/>
<evidence type="ECO:0000256" key="6">
    <source>
        <dbReference type="RuleBase" id="RU003968"/>
    </source>
</evidence>
<dbReference type="Pfam" id="PF05199">
    <property type="entry name" value="GMC_oxred_C"/>
    <property type="match status" value="1"/>
</dbReference>